<reference evidence="2" key="1">
    <citation type="journal article" date="2019" name="Plant J.">
        <title>Chlorella vulgaris genome assembly and annotation reveals the molecular basis for metabolic acclimation to high light conditions.</title>
        <authorList>
            <person name="Cecchin M."/>
            <person name="Marcolungo L."/>
            <person name="Rossato M."/>
            <person name="Girolomoni L."/>
            <person name="Cosentino E."/>
            <person name="Cuine S."/>
            <person name="Li-Beisson Y."/>
            <person name="Delledonne M."/>
            <person name="Ballottari M."/>
        </authorList>
    </citation>
    <scope>NUCLEOTIDE SEQUENCE</scope>
    <source>
        <strain evidence="2">211/11P</strain>
    </source>
</reference>
<protein>
    <submittedName>
        <fullName evidence="2">Uncharacterized protein</fullName>
    </submittedName>
</protein>
<dbReference type="Proteomes" id="UP001055712">
    <property type="component" value="Unassembled WGS sequence"/>
</dbReference>
<dbReference type="EMBL" id="SIDB01000003">
    <property type="protein sequence ID" value="KAI3434955.1"/>
    <property type="molecule type" value="Genomic_DNA"/>
</dbReference>
<accession>A0A9D4TVT0</accession>
<evidence type="ECO:0000256" key="1">
    <source>
        <dbReference type="SAM" id="MobiDB-lite"/>
    </source>
</evidence>
<gene>
    <name evidence="2" type="ORF">D9Q98_003009</name>
</gene>
<evidence type="ECO:0000313" key="2">
    <source>
        <dbReference type="EMBL" id="KAI3434955.1"/>
    </source>
</evidence>
<proteinExistence type="predicted"/>
<evidence type="ECO:0000313" key="3">
    <source>
        <dbReference type="Proteomes" id="UP001055712"/>
    </source>
</evidence>
<dbReference type="AlphaFoldDB" id="A0A9D4TVT0"/>
<sequence length="85" mass="9180">MSGKQAGFSQSKVTESKAQESLEAAQRADIHNADKLAAAGHTNTGQTIREQVEELKEGADPQVREEVERVEGKHRNQILKGGAPT</sequence>
<name>A0A9D4TVT0_CHLVU</name>
<feature type="compositionally biased region" description="Basic and acidic residues" evidence="1">
    <location>
        <begin position="14"/>
        <end position="34"/>
    </location>
</feature>
<reference evidence="2" key="2">
    <citation type="submission" date="2020-11" db="EMBL/GenBank/DDBJ databases">
        <authorList>
            <person name="Cecchin M."/>
            <person name="Marcolungo L."/>
            <person name="Rossato M."/>
            <person name="Girolomoni L."/>
            <person name="Cosentino E."/>
            <person name="Cuine S."/>
            <person name="Li-Beisson Y."/>
            <person name="Delledonne M."/>
            <person name="Ballottari M."/>
        </authorList>
    </citation>
    <scope>NUCLEOTIDE SEQUENCE</scope>
    <source>
        <strain evidence="2">211/11P</strain>
        <tissue evidence="2">Whole cell</tissue>
    </source>
</reference>
<keyword evidence="3" id="KW-1185">Reference proteome</keyword>
<feature type="compositionally biased region" description="Basic and acidic residues" evidence="1">
    <location>
        <begin position="50"/>
        <end position="74"/>
    </location>
</feature>
<organism evidence="2 3">
    <name type="scientific">Chlorella vulgaris</name>
    <name type="common">Green alga</name>
    <dbReference type="NCBI Taxonomy" id="3077"/>
    <lineage>
        <taxon>Eukaryota</taxon>
        <taxon>Viridiplantae</taxon>
        <taxon>Chlorophyta</taxon>
        <taxon>core chlorophytes</taxon>
        <taxon>Trebouxiophyceae</taxon>
        <taxon>Chlorellales</taxon>
        <taxon>Chlorellaceae</taxon>
        <taxon>Chlorella clade</taxon>
        <taxon>Chlorella</taxon>
    </lineage>
</organism>
<comment type="caution">
    <text evidence="2">The sequence shown here is derived from an EMBL/GenBank/DDBJ whole genome shotgun (WGS) entry which is preliminary data.</text>
</comment>
<feature type="region of interest" description="Disordered" evidence="1">
    <location>
        <begin position="1"/>
        <end position="85"/>
    </location>
</feature>